<dbReference type="Proteomes" id="UP001202328">
    <property type="component" value="Unassembled WGS sequence"/>
</dbReference>
<dbReference type="AlphaFoldDB" id="A0AAD4SIC0"/>
<protein>
    <submittedName>
        <fullName evidence="2">Uncharacterized protein</fullName>
    </submittedName>
</protein>
<keyword evidence="3" id="KW-1185">Reference proteome</keyword>
<accession>A0AAD4SIC0</accession>
<evidence type="ECO:0000313" key="3">
    <source>
        <dbReference type="Proteomes" id="UP001202328"/>
    </source>
</evidence>
<organism evidence="2 3">
    <name type="scientific">Papaver atlanticum</name>
    <dbReference type="NCBI Taxonomy" id="357466"/>
    <lineage>
        <taxon>Eukaryota</taxon>
        <taxon>Viridiplantae</taxon>
        <taxon>Streptophyta</taxon>
        <taxon>Embryophyta</taxon>
        <taxon>Tracheophyta</taxon>
        <taxon>Spermatophyta</taxon>
        <taxon>Magnoliopsida</taxon>
        <taxon>Ranunculales</taxon>
        <taxon>Papaveraceae</taxon>
        <taxon>Papaveroideae</taxon>
        <taxon>Papaver</taxon>
    </lineage>
</organism>
<name>A0AAD4SIC0_9MAGN</name>
<feature type="region of interest" description="Disordered" evidence="1">
    <location>
        <begin position="1"/>
        <end position="20"/>
    </location>
</feature>
<sequence length="100" mass="11382">MMASNPFPSSEDEDDTLDYPPRRWIPKGVMPSCYVAGSFKSLKSEEISLKIEEIRNRFNIPGSVEISLHNSLQHPEESDEVVASFYQLEYGLLMPIDAEM</sequence>
<reference evidence="2" key="1">
    <citation type="submission" date="2022-04" db="EMBL/GenBank/DDBJ databases">
        <title>A functionally conserved STORR gene fusion in Papaver species that diverged 16.8 million years ago.</title>
        <authorList>
            <person name="Catania T."/>
        </authorList>
    </citation>
    <scope>NUCLEOTIDE SEQUENCE</scope>
    <source>
        <strain evidence="2">S-188037</strain>
    </source>
</reference>
<evidence type="ECO:0000313" key="2">
    <source>
        <dbReference type="EMBL" id="KAI3904911.1"/>
    </source>
</evidence>
<feature type="non-terminal residue" evidence="2">
    <location>
        <position position="100"/>
    </location>
</feature>
<proteinExistence type="predicted"/>
<dbReference type="EMBL" id="JAJJMB010011049">
    <property type="protein sequence ID" value="KAI3904911.1"/>
    <property type="molecule type" value="Genomic_DNA"/>
</dbReference>
<comment type="caution">
    <text evidence="2">The sequence shown here is derived from an EMBL/GenBank/DDBJ whole genome shotgun (WGS) entry which is preliminary data.</text>
</comment>
<gene>
    <name evidence="2" type="ORF">MKW98_007614</name>
</gene>
<evidence type="ECO:0000256" key="1">
    <source>
        <dbReference type="SAM" id="MobiDB-lite"/>
    </source>
</evidence>